<feature type="transmembrane region" description="Helical" evidence="2">
    <location>
        <begin position="2285"/>
        <end position="2308"/>
    </location>
</feature>
<dbReference type="KEGG" id="tet:TTHERM_00579300"/>
<evidence type="ECO:0000313" key="3">
    <source>
        <dbReference type="EMBL" id="EAS02686.2"/>
    </source>
</evidence>
<keyword evidence="2 3" id="KW-0812">Transmembrane</keyword>
<name>I7M9R8_TETTS</name>
<sequence length="2359" mass="278281">MQQDSIYYDALELHDLKKGSANVQKQNDESIVIENFQQQNQEQLLNQSILNETAQMNPQNNQNERDALQNRMTIAQRKDLLLFKNIKESQHASDNSILEEIQQRIDNFKVQHDQYTHITKLRIIQCQKDILPSLRHIIIYQRFCQKKINSKIQLKSITIKNSHFNGAILKEIIKAFKDSLQSIVIEDSYPINQQRNECLVDLFIRSSVKPKRLPNIKFISLSLMNLQDNQENLVQEGILPNESQFQQNINQNQNNQTNLNNQQNGQNNISNQQIAVQNQQNNQNQQQNVNVYEQNMIQNQQNVNNDLQKQKNLEEDLEKKTYNQLVERIIEDFKLHLVMSENYFRNAIDFESKFLLRQLTLKGESHKIVIDQKCFNLREHYRYFKEYIQLNKDIVEVVLFVNIGRIDLYIFKDILVQLRRVKNLKQLCFVRFQIEQNILQLIKNFLYWRDQDLQELYFIQCSLNDLDLKFLFQKNNLQITDYPLLNKIVINDNPLVTKEYMMPILYQLEEWKAERIKNNIYKYPLKFNIFETNSQYQKHFKLRKRPEIITEGGVICKENESFLIKYLTDFFQNSLILDYFPLDQALQQTIFLLFSLIRTSKSLCKLSLRNTNLLNLNIPLRQDNQEILSFIEEIDLSENSFAGQHKMATFFSHVNISHMKKLKLQKMDFDDFDFEDLPTILGISKNLKVLDLSGTQGFRQNTLLSIIENIPNVEELYLRDCSLNEQILSALNQRLYLEATAAFEDHQKKQKHNFESLLFQDDQKFLMSSLRIIDLSENREMGQSLIDLLMYLNALSYQSNITLLIENIDLSIDQIKLFLEYINQKRITNIEIINISKNYLERVNAELLANFLIGLVRENRKHLRQIIMKDTQLTVDQLIQIDKIVLDKSRLANIENLDLSGIGQLSLQELCFRGIFKNLSLYSKTITTLIWDNIGINNLSGLDLSQIISQFYMLEKFDISNNLYLTEKNIKEIILGLSSLKHLTEFKMQNMGLNDQQMTCLVDALMGRISTASSKYTIEEDFQENSTFQSLQVLDMSGNKFCDHNQWKRFFYVVLSSQYNRLTTLILKNIHLDDLIAQNLATVINERYQQIRIQSIDISHNTQSLTDNMFVSLINSFQKIKQLRKLYCRNVQLNSYKIQALCALILSNQMELLDVSENGPSSKMVFSETVQYKQVSSDSFIPSQSLTNLFGCISGSFTYEHLQKILKQQELMDDPKRQFDIVADDENGQKCPSIKESNIVKLNLSNNEMLSYYDFRKIIKSINYIGSSNICHLTIKNSQLCGKLDLLNDFLSKKINKLYYIDVSHNPIQSKYSQKFLEIISHKFSDHMEYLDISYTDFCDDELFYLSHTLAQSFLNLNYANFSGLQHISPKCLQGLLTGLTLASQVSLETLVIRDLKINQKKQDVLVEMFTFNIFKTLRHLDLSYNQFINEDFETLIRSISISCGQSLKSINLSYCDLNQISIQMLAIRFYEAGFQILESLDISGNKVYKQGTIIIPNEDIVNLIVKIHKINGSKFKKLFMRDMNLKDEWILAMKQVFDKLAFDSLEVLDISQNKLEQKVSYSQKTSDKIVSRKVNCFLTKETFIPFYEMIHFKFQMTFNYLDFKEMEIESNEETLKQLPHVVLKFTRLETFIFSRNIQEFLTEQRSISQQQFKQKYFGNQVIYQEILETVSKSIRYLDLQAQQLADSTLFSLKFMKNLEYLDLSYNKLITFQTLLNVKNCINLQTLKLFEINSDIMMIQTLINLLQNAPNCIDLTFDFDSISKAYKKQLLEANFRQPILKQFIKEDQVLKNLSRLNQEPQLQIERINKNILNLAYRFLPKGEVIYANNLLFEFLKEGQKINLSLDLQYIQASKKQIQSLHCIYPIEDFSFEEMKQNFRNYIKSGILFLNRAFINKFLQIYPVQPAQEDYVLYFLNERFFQICKESNIKQIIVDHPLYLLQPLFYSKDSIVNIFQAAKECGLQKIYLDYNIEFNVTDENIVVEFFDLIPPSSFKFLQATFSFSFIQYIYQICHQHPYFKNCDIRYISIKENTDELAVIYRERYYKLPDIRLGKTKEIWNRFLYFILDNISRCLYDSNFITGISVLNDIKVNLNWLILWYFLLAFFLITQQLIIYIFYVNIILMVVFLAANYFVEFYLHFKIKKDIPDCFSMTDEITMTHTLKENCFKYIFSQVIALNTFFIFFLVRLCFEQDQLVFGFFIFGWILMCQIVKIAVNLKQQIPIPYLIQFEVVSTLYDQLTIENYVVIQNKKLNRRAVNATIIMVIELFPSLIFYITFLGISQNFKVMSILGLICNLLNFLYQISLILMIKPFQINQMDFDVLSDQQQSQIELKHNYFTQTYEQESLNALSQIKTIFKPIN</sequence>
<evidence type="ECO:0000313" key="4">
    <source>
        <dbReference type="Proteomes" id="UP000009168"/>
    </source>
</evidence>
<feature type="transmembrane region" description="Helical" evidence="2">
    <location>
        <begin position="2113"/>
        <end position="2133"/>
    </location>
</feature>
<dbReference type="InterPro" id="IPR032675">
    <property type="entry name" value="LRR_dom_sf"/>
</dbReference>
<dbReference type="InParanoid" id="I7M9R8"/>
<dbReference type="PANTHER" id="PTHR13318:SF95">
    <property type="entry name" value="F-BOX PROTEIN YLR352W"/>
    <property type="match status" value="1"/>
</dbReference>
<protein>
    <submittedName>
        <fullName evidence="3">Transmembrane protein, putative</fullName>
    </submittedName>
</protein>
<feature type="transmembrane region" description="Helical" evidence="2">
    <location>
        <begin position="2255"/>
        <end position="2279"/>
    </location>
</feature>
<accession>I7M9R8</accession>
<keyword evidence="2" id="KW-0472">Membrane</keyword>
<dbReference type="GO" id="GO:0019005">
    <property type="term" value="C:SCF ubiquitin ligase complex"/>
    <property type="evidence" value="ECO:0007669"/>
    <property type="project" value="TreeGrafter"/>
</dbReference>
<organism evidence="3 4">
    <name type="scientific">Tetrahymena thermophila (strain SB210)</name>
    <dbReference type="NCBI Taxonomy" id="312017"/>
    <lineage>
        <taxon>Eukaryota</taxon>
        <taxon>Sar</taxon>
        <taxon>Alveolata</taxon>
        <taxon>Ciliophora</taxon>
        <taxon>Intramacronucleata</taxon>
        <taxon>Oligohymenophorea</taxon>
        <taxon>Hymenostomatida</taxon>
        <taxon>Tetrahymenina</taxon>
        <taxon>Tetrahymenidae</taxon>
        <taxon>Tetrahymena</taxon>
    </lineage>
</organism>
<keyword evidence="1" id="KW-0175">Coiled coil</keyword>
<dbReference type="PANTHER" id="PTHR13318">
    <property type="entry name" value="PARTNER OF PAIRED, ISOFORM B-RELATED"/>
    <property type="match status" value="1"/>
</dbReference>
<keyword evidence="4" id="KW-1185">Reference proteome</keyword>
<dbReference type="Gene3D" id="3.80.10.10">
    <property type="entry name" value="Ribonuclease Inhibitor"/>
    <property type="match status" value="4"/>
</dbReference>
<feature type="transmembrane region" description="Helical" evidence="2">
    <location>
        <begin position="2165"/>
        <end position="2187"/>
    </location>
</feature>
<dbReference type="OrthoDB" id="18598at2759"/>
<reference evidence="4" key="1">
    <citation type="journal article" date="2006" name="PLoS Biol.">
        <title>Macronuclear genome sequence of the ciliate Tetrahymena thermophila, a model eukaryote.</title>
        <authorList>
            <person name="Eisen J.A."/>
            <person name="Coyne R.S."/>
            <person name="Wu M."/>
            <person name="Wu D."/>
            <person name="Thiagarajan M."/>
            <person name="Wortman J.R."/>
            <person name="Badger J.H."/>
            <person name="Ren Q."/>
            <person name="Amedeo P."/>
            <person name="Jones K.M."/>
            <person name="Tallon L.J."/>
            <person name="Delcher A.L."/>
            <person name="Salzberg S.L."/>
            <person name="Silva J.C."/>
            <person name="Haas B.J."/>
            <person name="Majoros W.H."/>
            <person name="Farzad M."/>
            <person name="Carlton J.M."/>
            <person name="Smith R.K. Jr."/>
            <person name="Garg J."/>
            <person name="Pearlman R.E."/>
            <person name="Karrer K.M."/>
            <person name="Sun L."/>
            <person name="Manning G."/>
            <person name="Elde N.C."/>
            <person name="Turkewitz A.P."/>
            <person name="Asai D.J."/>
            <person name="Wilkes D.E."/>
            <person name="Wang Y."/>
            <person name="Cai H."/>
            <person name="Collins K."/>
            <person name="Stewart B.A."/>
            <person name="Lee S.R."/>
            <person name="Wilamowska K."/>
            <person name="Weinberg Z."/>
            <person name="Ruzzo W.L."/>
            <person name="Wloga D."/>
            <person name="Gaertig J."/>
            <person name="Frankel J."/>
            <person name="Tsao C.-C."/>
            <person name="Gorovsky M.A."/>
            <person name="Keeling P.J."/>
            <person name="Waller R.F."/>
            <person name="Patron N.J."/>
            <person name="Cherry J.M."/>
            <person name="Stover N.A."/>
            <person name="Krieger C.J."/>
            <person name="del Toro C."/>
            <person name="Ryder H.F."/>
            <person name="Williamson S.C."/>
            <person name="Barbeau R.A."/>
            <person name="Hamilton E.P."/>
            <person name="Orias E."/>
        </authorList>
    </citation>
    <scope>NUCLEOTIDE SEQUENCE [LARGE SCALE GENOMIC DNA]</scope>
    <source>
        <strain evidence="4">SB210</strain>
    </source>
</reference>
<dbReference type="GeneID" id="7826638"/>
<evidence type="ECO:0000256" key="2">
    <source>
        <dbReference type="SAM" id="Phobius"/>
    </source>
</evidence>
<dbReference type="GO" id="GO:0031146">
    <property type="term" value="P:SCF-dependent proteasomal ubiquitin-dependent protein catabolic process"/>
    <property type="evidence" value="ECO:0007669"/>
    <property type="project" value="TreeGrafter"/>
</dbReference>
<dbReference type="EMBL" id="GG662527">
    <property type="protein sequence ID" value="EAS02686.2"/>
    <property type="molecule type" value="Genomic_DNA"/>
</dbReference>
<feature type="transmembrane region" description="Helical" evidence="2">
    <location>
        <begin position="2193"/>
        <end position="2214"/>
    </location>
</feature>
<evidence type="ECO:0000256" key="1">
    <source>
        <dbReference type="SAM" id="Coils"/>
    </source>
</evidence>
<dbReference type="Proteomes" id="UP000009168">
    <property type="component" value="Unassembled WGS sequence"/>
</dbReference>
<dbReference type="PROSITE" id="PS51450">
    <property type="entry name" value="LRR"/>
    <property type="match status" value="1"/>
</dbReference>
<dbReference type="RefSeq" id="XP_001022931.2">
    <property type="nucleotide sequence ID" value="XM_001022931.2"/>
</dbReference>
<dbReference type="InterPro" id="IPR001611">
    <property type="entry name" value="Leu-rich_rpt"/>
</dbReference>
<feature type="coiled-coil region" evidence="1">
    <location>
        <begin position="275"/>
        <end position="320"/>
    </location>
</feature>
<gene>
    <name evidence="3" type="ORF">TTHERM_00579300</name>
</gene>
<dbReference type="SUPFAM" id="SSF52047">
    <property type="entry name" value="RNI-like"/>
    <property type="match status" value="4"/>
</dbReference>
<keyword evidence="2" id="KW-1133">Transmembrane helix</keyword>
<proteinExistence type="predicted"/>